<accession>A0ABR0CDP5</accession>
<feature type="region of interest" description="Disordered" evidence="1">
    <location>
        <begin position="28"/>
        <end position="58"/>
    </location>
</feature>
<sequence length="129" mass="14566">MIRLVTGWLTPKVLCLRHPTTKRRLVSPRGERDRVRTARNMGPGAVARDQTRDPVQSAVVTPKHYDVRVTQTQTQTQTQTVFERTGKGAKTKRLPLVSPTFLSPPLCDHVSGSMTIGPLRRRSRPFDRP</sequence>
<protein>
    <submittedName>
        <fullName evidence="2">Uncharacterized protein</fullName>
    </submittedName>
</protein>
<dbReference type="EMBL" id="JAWRVI010000003">
    <property type="protein sequence ID" value="KAK4094556.1"/>
    <property type="molecule type" value="Genomic_DNA"/>
</dbReference>
<evidence type="ECO:0000313" key="3">
    <source>
        <dbReference type="Proteomes" id="UP001287286"/>
    </source>
</evidence>
<name>A0ABR0CDP5_PURLI</name>
<comment type="caution">
    <text evidence="2">The sequence shown here is derived from an EMBL/GenBank/DDBJ whole genome shotgun (WGS) entry which is preliminary data.</text>
</comment>
<organism evidence="2 3">
    <name type="scientific">Purpureocillium lilacinum</name>
    <name type="common">Paecilomyces lilacinus</name>
    <dbReference type="NCBI Taxonomy" id="33203"/>
    <lineage>
        <taxon>Eukaryota</taxon>
        <taxon>Fungi</taxon>
        <taxon>Dikarya</taxon>
        <taxon>Ascomycota</taxon>
        <taxon>Pezizomycotina</taxon>
        <taxon>Sordariomycetes</taxon>
        <taxon>Hypocreomycetidae</taxon>
        <taxon>Hypocreales</taxon>
        <taxon>Ophiocordycipitaceae</taxon>
        <taxon>Purpureocillium</taxon>
    </lineage>
</organism>
<evidence type="ECO:0000256" key="1">
    <source>
        <dbReference type="SAM" id="MobiDB-lite"/>
    </source>
</evidence>
<dbReference type="Proteomes" id="UP001287286">
    <property type="component" value="Unassembled WGS sequence"/>
</dbReference>
<keyword evidence="3" id="KW-1185">Reference proteome</keyword>
<reference evidence="2 3" key="1">
    <citation type="journal article" date="2024" name="Microbiol. Resour. Announc.">
        <title>Genome annotations for the ascomycete fungi Trichoderma harzianum, Trichoderma aggressivum, and Purpureocillium lilacinum.</title>
        <authorList>
            <person name="Beijen E.P.W."/>
            <person name="Ohm R.A."/>
        </authorList>
    </citation>
    <scope>NUCLEOTIDE SEQUENCE [LARGE SCALE GENOMIC DNA]</scope>
    <source>
        <strain evidence="2 3">CBS 150709</strain>
    </source>
</reference>
<proteinExistence type="predicted"/>
<gene>
    <name evidence="2" type="ORF">Purlil1_1161</name>
</gene>
<evidence type="ECO:0000313" key="2">
    <source>
        <dbReference type="EMBL" id="KAK4094556.1"/>
    </source>
</evidence>